<feature type="non-terminal residue" evidence="1">
    <location>
        <position position="97"/>
    </location>
</feature>
<dbReference type="OrthoDB" id="3684274at2759"/>
<dbReference type="Proteomes" id="UP000799424">
    <property type="component" value="Unassembled WGS sequence"/>
</dbReference>
<dbReference type="EMBL" id="MU006239">
    <property type="protein sequence ID" value="KAF2820877.1"/>
    <property type="molecule type" value="Genomic_DNA"/>
</dbReference>
<dbReference type="AlphaFoldDB" id="A0A6A6ZKW6"/>
<reference evidence="1" key="1">
    <citation type="journal article" date="2020" name="Stud. Mycol.">
        <title>101 Dothideomycetes genomes: a test case for predicting lifestyles and emergence of pathogens.</title>
        <authorList>
            <person name="Haridas S."/>
            <person name="Albert R."/>
            <person name="Binder M."/>
            <person name="Bloem J."/>
            <person name="Labutti K."/>
            <person name="Salamov A."/>
            <person name="Andreopoulos B."/>
            <person name="Baker S."/>
            <person name="Barry K."/>
            <person name="Bills G."/>
            <person name="Bluhm B."/>
            <person name="Cannon C."/>
            <person name="Castanera R."/>
            <person name="Culley D."/>
            <person name="Daum C."/>
            <person name="Ezra D."/>
            <person name="Gonzalez J."/>
            <person name="Henrissat B."/>
            <person name="Kuo A."/>
            <person name="Liang C."/>
            <person name="Lipzen A."/>
            <person name="Lutzoni F."/>
            <person name="Magnuson J."/>
            <person name="Mondo S."/>
            <person name="Nolan M."/>
            <person name="Ohm R."/>
            <person name="Pangilinan J."/>
            <person name="Park H.-J."/>
            <person name="Ramirez L."/>
            <person name="Alfaro M."/>
            <person name="Sun H."/>
            <person name="Tritt A."/>
            <person name="Yoshinaga Y."/>
            <person name="Zwiers L.-H."/>
            <person name="Turgeon B."/>
            <person name="Goodwin S."/>
            <person name="Spatafora J."/>
            <person name="Crous P."/>
            <person name="Grigoriev I."/>
        </authorList>
    </citation>
    <scope>NUCLEOTIDE SEQUENCE</scope>
    <source>
        <strain evidence="1">CBS 113818</strain>
    </source>
</reference>
<evidence type="ECO:0000313" key="2">
    <source>
        <dbReference type="Proteomes" id="UP000799424"/>
    </source>
</evidence>
<protein>
    <submittedName>
        <fullName evidence="1">Uncharacterized protein</fullName>
    </submittedName>
</protein>
<name>A0A6A6ZKW6_9PLEO</name>
<gene>
    <name evidence="1" type="ORF">CC86DRAFT_252559</name>
</gene>
<organism evidence="1 2">
    <name type="scientific">Ophiobolus disseminans</name>
    <dbReference type="NCBI Taxonomy" id="1469910"/>
    <lineage>
        <taxon>Eukaryota</taxon>
        <taxon>Fungi</taxon>
        <taxon>Dikarya</taxon>
        <taxon>Ascomycota</taxon>
        <taxon>Pezizomycotina</taxon>
        <taxon>Dothideomycetes</taxon>
        <taxon>Pleosporomycetidae</taxon>
        <taxon>Pleosporales</taxon>
        <taxon>Pleosporineae</taxon>
        <taxon>Phaeosphaeriaceae</taxon>
        <taxon>Ophiobolus</taxon>
    </lineage>
</organism>
<proteinExistence type="predicted"/>
<sequence length="97" mass="10589">MIRAANPLAESVLWRNHQSLRDAIVAEYHAYIPVVTACLRDAHSLIHVSFENWTSTSSKLGLNGICVHMMDAHGVVQDFVLGLPELPGQRGGINIAS</sequence>
<accession>A0A6A6ZKW6</accession>
<evidence type="ECO:0000313" key="1">
    <source>
        <dbReference type="EMBL" id="KAF2820877.1"/>
    </source>
</evidence>
<keyword evidence="2" id="KW-1185">Reference proteome</keyword>